<dbReference type="PANTHER" id="PTHR46045:SF16">
    <property type="entry name" value="SERPENTINE RECEPTOR CLASS U-26"/>
    <property type="match status" value="1"/>
</dbReference>
<evidence type="ECO:0000313" key="3">
    <source>
        <dbReference type="Proteomes" id="UP000230233"/>
    </source>
</evidence>
<keyword evidence="1" id="KW-0812">Transmembrane</keyword>
<organism evidence="2 3">
    <name type="scientific">Caenorhabditis nigoni</name>
    <dbReference type="NCBI Taxonomy" id="1611254"/>
    <lineage>
        <taxon>Eukaryota</taxon>
        <taxon>Metazoa</taxon>
        <taxon>Ecdysozoa</taxon>
        <taxon>Nematoda</taxon>
        <taxon>Chromadorea</taxon>
        <taxon>Rhabditida</taxon>
        <taxon>Rhabditina</taxon>
        <taxon>Rhabditomorpha</taxon>
        <taxon>Rhabditoidea</taxon>
        <taxon>Rhabditidae</taxon>
        <taxon>Peloderinae</taxon>
        <taxon>Caenorhabditis</taxon>
    </lineage>
</organism>
<dbReference type="PANTHER" id="PTHR46045">
    <property type="entry name" value="SERPENTINE RECEPTOR, CLASS U-RELATED"/>
    <property type="match status" value="1"/>
</dbReference>
<dbReference type="EMBL" id="PDUG01000004">
    <property type="protein sequence ID" value="PIC34657.1"/>
    <property type="molecule type" value="Genomic_DNA"/>
</dbReference>
<feature type="transmembrane region" description="Helical" evidence="1">
    <location>
        <begin position="105"/>
        <end position="133"/>
    </location>
</feature>
<keyword evidence="1" id="KW-1133">Transmembrane helix</keyword>
<evidence type="ECO:0008006" key="4">
    <source>
        <dbReference type="Google" id="ProtNLM"/>
    </source>
</evidence>
<sequence>MESATVGIHGNATFINFEFSFFTLPMYLFFVPIIYIPITVIIILRVLVKLYFAIQDRSGNVQLFTVISMSNFMQLIIFISDLFFIRLPTTGIFTNYCARMKPNRYLTAFFIFKYHAMIFPVAVSTMRLILLIYPMRHKSVIHKNQ</sequence>
<keyword evidence="3" id="KW-1185">Reference proteome</keyword>
<dbReference type="InterPro" id="IPR003839">
    <property type="entry name" value="7TM_GPCR_serpentine_rcpt_Sru"/>
</dbReference>
<accession>A0A2G5U555</accession>
<evidence type="ECO:0000313" key="2">
    <source>
        <dbReference type="EMBL" id="PIC34657.1"/>
    </source>
</evidence>
<protein>
    <recommendedName>
        <fullName evidence="4">G-protein coupled receptors family 1 profile domain-containing protein</fullName>
    </recommendedName>
</protein>
<dbReference type="Proteomes" id="UP000230233">
    <property type="component" value="Chromosome IV"/>
</dbReference>
<keyword evidence="1" id="KW-0472">Membrane</keyword>
<reference evidence="3" key="1">
    <citation type="submission" date="2017-10" db="EMBL/GenBank/DDBJ databases">
        <title>Rapid genome shrinkage in a self-fertile nematode reveals novel sperm competition proteins.</title>
        <authorList>
            <person name="Yin D."/>
            <person name="Schwarz E.M."/>
            <person name="Thomas C.G."/>
            <person name="Felde R.L."/>
            <person name="Korf I.F."/>
            <person name="Cutter A.D."/>
            <person name="Schartner C.M."/>
            <person name="Ralston E.J."/>
            <person name="Meyer B.J."/>
            <person name="Haag E.S."/>
        </authorList>
    </citation>
    <scope>NUCLEOTIDE SEQUENCE [LARGE SCALE GENOMIC DNA]</scope>
    <source>
        <strain evidence="3">JU1422</strain>
    </source>
</reference>
<dbReference type="STRING" id="1611254.A0A2G5U555"/>
<dbReference type="Pfam" id="PF10322">
    <property type="entry name" value="7TM_GPCR_Sru"/>
    <property type="match status" value="1"/>
</dbReference>
<proteinExistence type="predicted"/>
<name>A0A2G5U555_9PELO</name>
<gene>
    <name evidence="2" type="primary">Cnig_chr_IV.g14249</name>
    <name evidence="2" type="ORF">B9Z55_014249</name>
</gene>
<feature type="transmembrane region" description="Helical" evidence="1">
    <location>
        <begin position="26"/>
        <end position="48"/>
    </location>
</feature>
<feature type="transmembrane region" description="Helical" evidence="1">
    <location>
        <begin position="60"/>
        <end position="85"/>
    </location>
</feature>
<dbReference type="AlphaFoldDB" id="A0A2G5U555"/>
<evidence type="ECO:0000256" key="1">
    <source>
        <dbReference type="SAM" id="Phobius"/>
    </source>
</evidence>
<dbReference type="OrthoDB" id="5900833at2759"/>
<comment type="caution">
    <text evidence="2">The sequence shown here is derived from an EMBL/GenBank/DDBJ whole genome shotgun (WGS) entry which is preliminary data.</text>
</comment>